<feature type="region of interest" description="Disordered" evidence="1">
    <location>
        <begin position="140"/>
        <end position="165"/>
    </location>
</feature>
<comment type="caution">
    <text evidence="3">The sequence shown here is derived from an EMBL/GenBank/DDBJ whole genome shotgun (WGS) entry which is preliminary data.</text>
</comment>
<feature type="chain" id="PRO_5009135206" description="Beta-xylosidase" evidence="2">
    <location>
        <begin position="31"/>
        <end position="165"/>
    </location>
</feature>
<evidence type="ECO:0000256" key="1">
    <source>
        <dbReference type="SAM" id="MobiDB-lite"/>
    </source>
</evidence>
<dbReference type="Proteomes" id="UP000094243">
    <property type="component" value="Unassembled WGS sequence"/>
</dbReference>
<organism evidence="3 4">
    <name type="scientific">Mycolicibacterium holsaticum</name>
    <dbReference type="NCBI Taxonomy" id="152142"/>
    <lineage>
        <taxon>Bacteria</taxon>
        <taxon>Bacillati</taxon>
        <taxon>Actinomycetota</taxon>
        <taxon>Actinomycetes</taxon>
        <taxon>Mycobacteriales</taxon>
        <taxon>Mycobacteriaceae</taxon>
        <taxon>Mycolicibacterium</taxon>
    </lineage>
</organism>
<evidence type="ECO:0000313" key="3">
    <source>
        <dbReference type="EMBL" id="ODQ92762.1"/>
    </source>
</evidence>
<sequence length="165" mass="15385">MTVFDRGKITAVVGAGLCGVAVALSPTALAVPFKTGGADCVETSAGQAPAPAAAGVCLPLTDMAGVPMALPGPVPVAPPVIPPPLVPPVVPPPLVPPLVPPPVVPPPVVPPLAPPIAAAGAPIAPLAPVAPITEMAGAGGKGVVTGPAPAGAPVPGQPLAPGPTG</sequence>
<keyword evidence="2" id="KW-0732">Signal</keyword>
<dbReference type="RefSeq" id="WP_069406130.1">
    <property type="nucleotide sequence ID" value="NZ_MIGZ01000092.1"/>
</dbReference>
<dbReference type="EMBL" id="MIGZ01000092">
    <property type="protein sequence ID" value="ODQ92762.1"/>
    <property type="molecule type" value="Genomic_DNA"/>
</dbReference>
<feature type="compositionally biased region" description="Pro residues" evidence="1">
    <location>
        <begin position="150"/>
        <end position="165"/>
    </location>
</feature>
<gene>
    <name evidence="3" type="ORF">BHQ17_15930</name>
</gene>
<evidence type="ECO:0008006" key="5">
    <source>
        <dbReference type="Google" id="ProtNLM"/>
    </source>
</evidence>
<evidence type="ECO:0000313" key="4">
    <source>
        <dbReference type="Proteomes" id="UP000094243"/>
    </source>
</evidence>
<evidence type="ECO:0000256" key="2">
    <source>
        <dbReference type="SAM" id="SignalP"/>
    </source>
</evidence>
<accession>A0A1E3RTK1</accession>
<feature type="signal peptide" evidence="2">
    <location>
        <begin position="1"/>
        <end position="30"/>
    </location>
</feature>
<dbReference type="AlphaFoldDB" id="A0A1E3RTK1"/>
<name>A0A1E3RTK1_9MYCO</name>
<keyword evidence="4" id="KW-1185">Reference proteome</keyword>
<protein>
    <recommendedName>
        <fullName evidence="5">Beta-xylosidase</fullName>
    </recommendedName>
</protein>
<proteinExistence type="predicted"/>
<reference evidence="4" key="1">
    <citation type="submission" date="2016-09" db="EMBL/GenBank/DDBJ databases">
        <authorList>
            <person name="Greninger A.L."/>
            <person name="Jerome K.R."/>
            <person name="Mcnair B."/>
            <person name="Wallis C."/>
            <person name="Fang F."/>
        </authorList>
    </citation>
    <scope>NUCLEOTIDE SEQUENCE [LARGE SCALE GENOMIC DNA]</scope>
    <source>
        <strain evidence="4">M7</strain>
    </source>
</reference>